<dbReference type="Pfam" id="PF01546">
    <property type="entry name" value="Peptidase_M20"/>
    <property type="match status" value="1"/>
</dbReference>
<feature type="binding site" evidence="2">
    <location>
        <position position="106"/>
    </location>
    <ligand>
        <name>Mn(2+)</name>
        <dbReference type="ChEBI" id="CHEBI:29035"/>
        <label>2</label>
    </ligand>
</feature>
<sequence length="418" mass="45302">MSSEHGSGSLINVPETIYAIRHELHKHPELAFEEHSTANLIAESLQSWGLKVHRGLAGTGVVGVLRSQVGTRSIGLRADMDALPIQEKNQFAHASVHTGKMHACGHDGHCAMLLAAAQELSRTRSFDGTVYFIFQPAEERDAGALQMIKDGLFERFPMDAIFGMHNWPGLPVGQFSLRPGAMMASDTEFRITVSGKGGHAALPQQCTDPIPALAHLAQAIPIITTKSLSPLDPVVLSITHIHTGTDDTLTVIPDQAQLGGIFRAFSRNAMTTIEARIRHLALHVSQAFHCNVQVQCKSDYPPLINHVQETELCVDVLRKLVGPDQVVTDATPTMASEDFAHMLEHTPGCYVFIGNGASDQHGLGLGLGHGHGHGDGPCVLHSASFDFNNDILALGATYWVRLVETYLPHTDHADNHQQ</sequence>
<evidence type="ECO:0000313" key="4">
    <source>
        <dbReference type="EMBL" id="VVP91556.1"/>
    </source>
</evidence>
<dbReference type="Gene3D" id="3.40.630.10">
    <property type="entry name" value="Zn peptidases"/>
    <property type="match status" value="1"/>
</dbReference>
<dbReference type="SUPFAM" id="SSF53187">
    <property type="entry name" value="Zn-dependent exopeptidases"/>
    <property type="match status" value="1"/>
</dbReference>
<dbReference type="PANTHER" id="PTHR11014">
    <property type="entry name" value="PEPTIDASE M20 FAMILY MEMBER"/>
    <property type="match status" value="1"/>
</dbReference>
<dbReference type="GO" id="GO:0047980">
    <property type="term" value="F:hippurate hydrolase activity"/>
    <property type="evidence" value="ECO:0007669"/>
    <property type="project" value="UniProtKB-EC"/>
</dbReference>
<protein>
    <submittedName>
        <fullName evidence="4">Hippurate hydrolase</fullName>
        <ecNumber evidence="4">3.5.1.32</ecNumber>
    </submittedName>
</protein>
<dbReference type="RefSeq" id="WP_150793111.1">
    <property type="nucleotide sequence ID" value="NZ_CABVJG010000003.1"/>
</dbReference>
<dbReference type="SUPFAM" id="SSF55031">
    <property type="entry name" value="Bacterial exopeptidase dimerisation domain"/>
    <property type="match status" value="1"/>
</dbReference>
<reference evidence="4 5" key="1">
    <citation type="submission" date="2019-09" db="EMBL/GenBank/DDBJ databases">
        <authorList>
            <person name="Chandra G."/>
            <person name="Truman W A."/>
        </authorList>
    </citation>
    <scope>NUCLEOTIDE SEQUENCE [LARGE SCALE GENOMIC DNA]</scope>
    <source>
        <strain evidence="4">PS925</strain>
    </source>
</reference>
<dbReference type="CDD" id="cd05666">
    <property type="entry name" value="M20_Acy1-like"/>
    <property type="match status" value="1"/>
</dbReference>
<keyword evidence="2" id="KW-0464">Manganese</keyword>
<comment type="cofactor">
    <cofactor evidence="2">
        <name>Mn(2+)</name>
        <dbReference type="ChEBI" id="CHEBI:29035"/>
    </cofactor>
    <text evidence="2">The Mn(2+) ion enhances activity.</text>
</comment>
<feature type="binding site" evidence="2">
    <location>
        <position position="165"/>
    </location>
    <ligand>
        <name>Mn(2+)</name>
        <dbReference type="ChEBI" id="CHEBI:29035"/>
        <label>2</label>
    </ligand>
</feature>
<feature type="domain" description="Peptidase M20 dimerisation" evidence="3">
    <location>
        <begin position="188"/>
        <end position="280"/>
    </location>
</feature>
<dbReference type="EMBL" id="CABVJG010000003">
    <property type="protein sequence ID" value="VVP91556.1"/>
    <property type="molecule type" value="Genomic_DNA"/>
</dbReference>
<keyword evidence="1 4" id="KW-0378">Hydrolase</keyword>
<dbReference type="Gene3D" id="3.30.70.360">
    <property type="match status" value="1"/>
</dbReference>
<dbReference type="Pfam" id="PF07687">
    <property type="entry name" value="M20_dimer"/>
    <property type="match status" value="1"/>
</dbReference>
<feature type="binding site" evidence="2">
    <location>
        <position position="139"/>
    </location>
    <ligand>
        <name>Mn(2+)</name>
        <dbReference type="ChEBI" id="CHEBI:29035"/>
        <label>2</label>
    </ligand>
</feature>
<feature type="binding site" evidence="2">
    <location>
        <position position="104"/>
    </location>
    <ligand>
        <name>Mn(2+)</name>
        <dbReference type="ChEBI" id="CHEBI:29035"/>
        <label>2</label>
    </ligand>
</feature>
<organism evidence="4 5">
    <name type="scientific">Pseudomonas fluorescens</name>
    <dbReference type="NCBI Taxonomy" id="294"/>
    <lineage>
        <taxon>Bacteria</taxon>
        <taxon>Pseudomonadati</taxon>
        <taxon>Pseudomonadota</taxon>
        <taxon>Gammaproteobacteria</taxon>
        <taxon>Pseudomonadales</taxon>
        <taxon>Pseudomonadaceae</taxon>
        <taxon>Pseudomonas</taxon>
    </lineage>
</organism>
<dbReference type="InterPro" id="IPR017439">
    <property type="entry name" value="Amidohydrolase"/>
</dbReference>
<proteinExistence type="predicted"/>
<evidence type="ECO:0000256" key="1">
    <source>
        <dbReference type="ARBA" id="ARBA00022801"/>
    </source>
</evidence>
<dbReference type="InterPro" id="IPR036264">
    <property type="entry name" value="Bact_exopeptidase_dim_dom"/>
</dbReference>
<gene>
    <name evidence="4" type="primary">hipO</name>
    <name evidence="4" type="ORF">PS925_01440</name>
</gene>
<evidence type="ECO:0000313" key="5">
    <source>
        <dbReference type="Proteomes" id="UP000412311"/>
    </source>
</evidence>
<dbReference type="PANTHER" id="PTHR11014:SF63">
    <property type="entry name" value="METALLOPEPTIDASE, PUTATIVE (AFU_ORTHOLOGUE AFUA_6G09600)-RELATED"/>
    <property type="match status" value="1"/>
</dbReference>
<dbReference type="Proteomes" id="UP000412311">
    <property type="component" value="Unassembled WGS sequence"/>
</dbReference>
<dbReference type="InterPro" id="IPR011650">
    <property type="entry name" value="Peptidase_M20_dimer"/>
</dbReference>
<dbReference type="AlphaFoldDB" id="A0A5E7SYK8"/>
<dbReference type="InterPro" id="IPR002933">
    <property type="entry name" value="Peptidase_M20"/>
</dbReference>
<evidence type="ECO:0000256" key="2">
    <source>
        <dbReference type="PIRSR" id="PIRSR005962-1"/>
    </source>
</evidence>
<feature type="binding site" evidence="2">
    <location>
        <position position="381"/>
    </location>
    <ligand>
        <name>Mn(2+)</name>
        <dbReference type="ChEBI" id="CHEBI:29035"/>
        <label>2</label>
    </ligand>
</feature>
<evidence type="ECO:0000259" key="3">
    <source>
        <dbReference type="Pfam" id="PF07687"/>
    </source>
</evidence>
<accession>A0A5E7SYK8</accession>
<name>A0A5E7SYK8_PSEFL</name>
<keyword evidence="2" id="KW-0479">Metal-binding</keyword>
<dbReference type="NCBIfam" id="TIGR01891">
    <property type="entry name" value="amidohydrolases"/>
    <property type="match status" value="1"/>
</dbReference>
<dbReference type="EC" id="3.5.1.32" evidence="4"/>
<dbReference type="GO" id="GO:0046872">
    <property type="term" value="F:metal ion binding"/>
    <property type="evidence" value="ECO:0007669"/>
    <property type="project" value="UniProtKB-KW"/>
</dbReference>
<dbReference type="PIRSF" id="PIRSF005962">
    <property type="entry name" value="Pept_M20D_amidohydro"/>
    <property type="match status" value="1"/>
</dbReference>